<dbReference type="KEGG" id="tvd:SG34_027140"/>
<dbReference type="InterPro" id="IPR038287">
    <property type="entry name" value="Cse2_sf"/>
</dbReference>
<dbReference type="RefSeq" id="WP_044842403.1">
    <property type="nucleotide sequence ID" value="NZ_CP059733.1"/>
</dbReference>
<proteinExistence type="predicted"/>
<dbReference type="NCBIfam" id="TIGR02548">
    <property type="entry name" value="casB_cse2"/>
    <property type="match status" value="1"/>
</dbReference>
<dbReference type="EMBL" id="CP059733">
    <property type="protein sequence ID" value="WDE04938.1"/>
    <property type="molecule type" value="Genomic_DNA"/>
</dbReference>
<sequence>MSKDTEAIALRWWQSMFLSPQQLNEKHIKPAPSVYKAQLKRCENIDAVMMSEGFRALWLSVTDEDIENEQKPDIECWATVAAALVYVKLDIPVEFARAAGAKGEGDKAVVSELRFAQLQNAKTPDEFLRRLRRILQQIKGEVSVTGLVRDIQKWFSEQQSWPVKAKDRISLQWAMDYYRAAAK</sequence>
<dbReference type="Gene3D" id="1.10.520.40">
    <property type="entry name" value="CRISPR-associated protein Cse2"/>
    <property type="match status" value="1"/>
</dbReference>
<reference evidence="1 2" key="2">
    <citation type="journal article" date="2022" name="Mar. Drugs">
        <title>Bioassay-Guided Fractionation Leads to the Detection of Cholic Acid Generated by the Rare Thalassomonas sp.</title>
        <authorList>
            <person name="Pheiffer F."/>
            <person name="Schneider Y.K."/>
            <person name="Hansen E.H."/>
            <person name="Andersen J.H."/>
            <person name="Isaksson J."/>
            <person name="Busche T."/>
            <person name="R C."/>
            <person name="Kalinowski J."/>
            <person name="Zyl L.V."/>
            <person name="Trindade M."/>
        </authorList>
    </citation>
    <scope>NUCLEOTIDE SEQUENCE [LARGE SCALE GENOMIC DNA]</scope>
    <source>
        <strain evidence="1 2">XOM25</strain>
    </source>
</reference>
<organism evidence="1 2">
    <name type="scientific">Thalassomonas viridans</name>
    <dbReference type="NCBI Taxonomy" id="137584"/>
    <lineage>
        <taxon>Bacteria</taxon>
        <taxon>Pseudomonadati</taxon>
        <taxon>Pseudomonadota</taxon>
        <taxon>Gammaproteobacteria</taxon>
        <taxon>Alteromonadales</taxon>
        <taxon>Colwelliaceae</taxon>
        <taxon>Thalassomonas</taxon>
    </lineage>
</organism>
<keyword evidence="2" id="KW-1185">Reference proteome</keyword>
<name>A0AAE9Z1N7_9GAMM</name>
<dbReference type="Pfam" id="PF09485">
    <property type="entry name" value="CRISPR_Cse2"/>
    <property type="match status" value="1"/>
</dbReference>
<dbReference type="CDD" id="cd09731">
    <property type="entry name" value="Cse2_I-E"/>
    <property type="match status" value="1"/>
</dbReference>
<evidence type="ECO:0000313" key="2">
    <source>
        <dbReference type="Proteomes" id="UP000032352"/>
    </source>
</evidence>
<reference evidence="1 2" key="1">
    <citation type="journal article" date="2015" name="Genome Announc.">
        <title>Draft Genome Sequences of Marine Isolates of Thalassomonas viridans and Thalassomonas actiniarum.</title>
        <authorList>
            <person name="Olonade I."/>
            <person name="van Zyl L.J."/>
            <person name="Trindade M."/>
        </authorList>
    </citation>
    <scope>NUCLEOTIDE SEQUENCE [LARGE SCALE GENOMIC DNA]</scope>
    <source>
        <strain evidence="1 2">XOM25</strain>
    </source>
</reference>
<evidence type="ECO:0000313" key="1">
    <source>
        <dbReference type="EMBL" id="WDE04938.1"/>
    </source>
</evidence>
<gene>
    <name evidence="1" type="primary">casB</name>
    <name evidence="1" type="ORF">SG34_027140</name>
</gene>
<dbReference type="AlphaFoldDB" id="A0AAE9Z1N7"/>
<protein>
    <submittedName>
        <fullName evidence="1">Type I-E CRISPR-associated protein Cse2/CasB</fullName>
    </submittedName>
</protein>
<dbReference type="InterPro" id="IPR013382">
    <property type="entry name" value="CRISPR-assoc_prot_Cse2"/>
</dbReference>
<dbReference type="Proteomes" id="UP000032352">
    <property type="component" value="Chromosome"/>
</dbReference>
<accession>A0AAE9Z1N7</accession>